<organism evidence="1 2">
    <name type="scientific">Streptomyces gottesmaniae</name>
    <dbReference type="NCBI Taxonomy" id="3075518"/>
    <lineage>
        <taxon>Bacteria</taxon>
        <taxon>Bacillati</taxon>
        <taxon>Actinomycetota</taxon>
        <taxon>Actinomycetes</taxon>
        <taxon>Kitasatosporales</taxon>
        <taxon>Streptomycetaceae</taxon>
        <taxon>Streptomyces</taxon>
    </lineage>
</organism>
<reference evidence="1" key="1">
    <citation type="submission" date="2024-05" db="EMBL/GenBank/DDBJ databases">
        <title>30 novel species of actinomycetes from the DSMZ collection.</title>
        <authorList>
            <person name="Nouioui I."/>
        </authorList>
    </citation>
    <scope>NUCLEOTIDE SEQUENCE</scope>
    <source>
        <strain evidence="1">DSM 3412</strain>
    </source>
</reference>
<comment type="caution">
    <text evidence="1">The sequence shown here is derived from an EMBL/GenBank/DDBJ whole genome shotgun (WGS) entry which is preliminary data.</text>
</comment>
<protein>
    <submittedName>
        <fullName evidence="1">Uncharacterized protein</fullName>
    </submittedName>
</protein>
<name>A0ABU2YPI8_9ACTN</name>
<proteinExistence type="predicted"/>
<keyword evidence="2" id="KW-1185">Reference proteome</keyword>
<gene>
    <name evidence="1" type="ORF">RM704_01715</name>
</gene>
<evidence type="ECO:0000313" key="1">
    <source>
        <dbReference type="EMBL" id="MDT0566210.1"/>
    </source>
</evidence>
<dbReference type="Proteomes" id="UP001180737">
    <property type="component" value="Unassembled WGS sequence"/>
</dbReference>
<dbReference type="EMBL" id="JAVRFJ010000001">
    <property type="protein sequence ID" value="MDT0566210.1"/>
    <property type="molecule type" value="Genomic_DNA"/>
</dbReference>
<sequence>MLTLVGGQVFHNVRWVDGSWNGAQLADGSGAIDTIAAAVTPQR</sequence>
<accession>A0ABU2YPI8</accession>
<dbReference type="RefSeq" id="WP_311588872.1">
    <property type="nucleotide sequence ID" value="NZ_JAVRFJ010000001.1"/>
</dbReference>
<evidence type="ECO:0000313" key="2">
    <source>
        <dbReference type="Proteomes" id="UP001180737"/>
    </source>
</evidence>